<dbReference type="Proteomes" id="UP000238042">
    <property type="component" value="Unassembled WGS sequence"/>
</dbReference>
<dbReference type="AlphaFoldDB" id="A0A2S8AAL9"/>
<dbReference type="SUPFAM" id="SSF55729">
    <property type="entry name" value="Acyl-CoA N-acyltransferases (Nat)"/>
    <property type="match status" value="1"/>
</dbReference>
<dbReference type="EMBL" id="PSZM01000040">
    <property type="protein sequence ID" value="PQL91645.1"/>
    <property type="molecule type" value="Genomic_DNA"/>
</dbReference>
<reference evidence="5 6" key="1">
    <citation type="submission" date="2018-02" db="EMBL/GenBank/DDBJ databases">
        <title>Genome sequences of Apibacter spp., gut symbionts of Asian honey bees.</title>
        <authorList>
            <person name="Kwong W.K."/>
            <person name="Steele M.I."/>
            <person name="Moran N.A."/>
        </authorList>
    </citation>
    <scope>NUCLEOTIDE SEQUENCE [LARGE SCALE GENOMIC DNA]</scope>
    <source>
        <strain evidence="6">wkB301</strain>
    </source>
</reference>
<proteinExistence type="inferred from homology"/>
<dbReference type="GO" id="GO:0008080">
    <property type="term" value="F:N-acetyltransferase activity"/>
    <property type="evidence" value="ECO:0007669"/>
    <property type="project" value="TreeGrafter"/>
</dbReference>
<evidence type="ECO:0000256" key="2">
    <source>
        <dbReference type="ARBA" id="ARBA00022679"/>
    </source>
</evidence>
<dbReference type="InterPro" id="IPR016181">
    <property type="entry name" value="Acyl_CoA_acyltransferase"/>
</dbReference>
<accession>A0A2S8AAL9</accession>
<organism evidence="5 6">
    <name type="scientific">Apibacter adventoris</name>
    <dbReference type="NCBI Taxonomy" id="1679466"/>
    <lineage>
        <taxon>Bacteria</taxon>
        <taxon>Pseudomonadati</taxon>
        <taxon>Bacteroidota</taxon>
        <taxon>Flavobacteriia</taxon>
        <taxon>Flavobacteriales</taxon>
        <taxon>Weeksellaceae</taxon>
        <taxon>Apibacter</taxon>
    </lineage>
</organism>
<keyword evidence="6" id="KW-1185">Reference proteome</keyword>
<keyword evidence="3" id="KW-0012">Acyltransferase</keyword>
<dbReference type="FunFam" id="3.40.630.30:FF:000064">
    <property type="entry name" value="GNAT family acetyltransferase"/>
    <property type="match status" value="1"/>
</dbReference>
<evidence type="ECO:0000259" key="4">
    <source>
        <dbReference type="PROSITE" id="PS51186"/>
    </source>
</evidence>
<evidence type="ECO:0000256" key="1">
    <source>
        <dbReference type="ARBA" id="ARBA00008694"/>
    </source>
</evidence>
<dbReference type="Pfam" id="PF00583">
    <property type="entry name" value="Acetyltransf_1"/>
    <property type="match status" value="1"/>
</dbReference>
<evidence type="ECO:0000313" key="6">
    <source>
        <dbReference type="Proteomes" id="UP000238042"/>
    </source>
</evidence>
<protein>
    <submittedName>
        <fullName evidence="5">GNAT family N-acetyltransferase</fullName>
    </submittedName>
</protein>
<comment type="caution">
    <text evidence="5">The sequence shown here is derived from an EMBL/GenBank/DDBJ whole genome shotgun (WGS) entry which is preliminary data.</text>
</comment>
<evidence type="ECO:0000313" key="5">
    <source>
        <dbReference type="EMBL" id="PQL91645.1"/>
    </source>
</evidence>
<dbReference type="PANTHER" id="PTHR10545">
    <property type="entry name" value="DIAMINE N-ACETYLTRANSFERASE"/>
    <property type="match status" value="1"/>
</dbReference>
<dbReference type="OrthoDB" id="9805924at2"/>
<dbReference type="PANTHER" id="PTHR10545:SF29">
    <property type="entry name" value="GH14572P-RELATED"/>
    <property type="match status" value="1"/>
</dbReference>
<feature type="domain" description="N-acetyltransferase" evidence="4">
    <location>
        <begin position="4"/>
        <end position="152"/>
    </location>
</feature>
<dbReference type="InterPro" id="IPR000182">
    <property type="entry name" value="GNAT_dom"/>
</dbReference>
<dbReference type="CDD" id="cd04301">
    <property type="entry name" value="NAT_SF"/>
    <property type="match status" value="1"/>
</dbReference>
<comment type="similarity">
    <text evidence="1">Belongs to the acetyltransferase family.</text>
</comment>
<name>A0A2S8AAL9_9FLAO</name>
<dbReference type="InterPro" id="IPR051016">
    <property type="entry name" value="Diverse_Substrate_AcTransf"/>
</dbReference>
<evidence type="ECO:0000256" key="3">
    <source>
        <dbReference type="ARBA" id="ARBA00023315"/>
    </source>
</evidence>
<dbReference type="PROSITE" id="PS51186">
    <property type="entry name" value="GNAT"/>
    <property type="match status" value="1"/>
</dbReference>
<sequence length="152" mass="18041">MLDIQIRRAQKGDCSRLLELIRELAEYEKATEQVTITLEHLEESGFGKNPVWRAFVAVDTKTNIIVGFSLYYIRFSTWKGQRLYLEDIIVNKEWRGKGIGSMLFDTLLKEMKEQKFTGMMWQVLEWNKPAIKFYKKYKASFDPEWINCNIEN</sequence>
<keyword evidence="2 5" id="KW-0808">Transferase</keyword>
<dbReference type="Gene3D" id="3.40.630.30">
    <property type="match status" value="1"/>
</dbReference>
<gene>
    <name evidence="5" type="ORF">C4S77_07530</name>
</gene>